<dbReference type="PRINTS" id="PR01607">
    <property type="entry name" value="APYRASEFAMLY"/>
</dbReference>
<dbReference type="PROSITE" id="PS51318">
    <property type="entry name" value="TAT"/>
    <property type="match status" value="1"/>
</dbReference>
<dbReference type="InterPro" id="IPR006179">
    <property type="entry name" value="5_nucleotidase/apyrase"/>
</dbReference>
<dbReference type="GO" id="GO:0009166">
    <property type="term" value="P:nucleotide catabolic process"/>
    <property type="evidence" value="ECO:0007669"/>
    <property type="project" value="InterPro"/>
</dbReference>
<dbReference type="PROSITE" id="PS00786">
    <property type="entry name" value="5_NUCLEOTIDASE_2"/>
    <property type="match status" value="1"/>
</dbReference>
<dbReference type="GO" id="GO:0046872">
    <property type="term" value="F:metal ion binding"/>
    <property type="evidence" value="ECO:0007669"/>
    <property type="project" value="InterPro"/>
</dbReference>
<proteinExistence type="predicted"/>
<dbReference type="InterPro" id="IPR006146">
    <property type="entry name" value="5'-Nucleotdase_CS"/>
</dbReference>
<gene>
    <name evidence="2" type="primary">yfkN_10</name>
    <name evidence="2" type="ORF">SDC9_68016</name>
</gene>
<dbReference type="PANTHER" id="PTHR11575">
    <property type="entry name" value="5'-NUCLEOTIDASE-RELATED"/>
    <property type="match status" value="1"/>
</dbReference>
<dbReference type="GO" id="GO:0016788">
    <property type="term" value="F:hydrolase activity, acting on ester bonds"/>
    <property type="evidence" value="ECO:0007669"/>
    <property type="project" value="InterPro"/>
</dbReference>
<dbReference type="AlphaFoldDB" id="A0A644XZ88"/>
<dbReference type="InterPro" id="IPR006311">
    <property type="entry name" value="TAT_signal"/>
</dbReference>
<dbReference type="CDD" id="cd00845">
    <property type="entry name" value="MPP_UshA_N_like"/>
    <property type="match status" value="1"/>
</dbReference>
<protein>
    <submittedName>
        <fullName evidence="2">Trifunctional nucleotide phosphoesterase protein YfkN</fullName>
    </submittedName>
</protein>
<evidence type="ECO:0000313" key="2">
    <source>
        <dbReference type="EMBL" id="MPM21572.1"/>
    </source>
</evidence>
<dbReference type="InterPro" id="IPR029052">
    <property type="entry name" value="Metallo-depent_PP-like"/>
</dbReference>
<dbReference type="Pfam" id="PF00149">
    <property type="entry name" value="Metallophos"/>
    <property type="match status" value="1"/>
</dbReference>
<sequence>MSSRRDFIKTMLAAGATLAVPGFAKGSVGGKTKRIVILQTNDSHSQIDPLPESHHRFPGQGGFAARAALINKIRGEGFPVLLFDSGDIFQGTPYYNMYGGEVEMKLMSEMNYDAATIGNHEFDKGLDGLADAMEFATFPFISSNYVFKHPRLSKAVKKYKIFSFGKIKVGVFGLGVYPYGLINSLTFGDTEYTDPVLAAAEMAHKLKKEEKCSMVVCLSHLGYKADDSGHVADFELAKQSKNIDLILGGHSHTLLSKPVSVYNSDNEQVIITQNAYAGVRMSRIDCYFSGGGNLIFVDAYTNNIFKKQA</sequence>
<name>A0A644XZ88_9ZZZZ</name>
<reference evidence="2" key="1">
    <citation type="submission" date="2019-08" db="EMBL/GenBank/DDBJ databases">
        <authorList>
            <person name="Kucharzyk K."/>
            <person name="Murdoch R.W."/>
            <person name="Higgins S."/>
            <person name="Loffler F."/>
        </authorList>
    </citation>
    <scope>NUCLEOTIDE SEQUENCE</scope>
</reference>
<dbReference type="InterPro" id="IPR004843">
    <property type="entry name" value="Calcineurin-like_PHP"/>
</dbReference>
<comment type="caution">
    <text evidence="2">The sequence shown here is derived from an EMBL/GenBank/DDBJ whole genome shotgun (WGS) entry which is preliminary data.</text>
</comment>
<dbReference type="EMBL" id="VSSQ01003616">
    <property type="protein sequence ID" value="MPM21572.1"/>
    <property type="molecule type" value="Genomic_DNA"/>
</dbReference>
<feature type="domain" description="Calcineurin-like phosphoesterase" evidence="1">
    <location>
        <begin position="36"/>
        <end position="253"/>
    </location>
</feature>
<accession>A0A644XZ88</accession>
<evidence type="ECO:0000259" key="1">
    <source>
        <dbReference type="Pfam" id="PF00149"/>
    </source>
</evidence>
<dbReference type="SUPFAM" id="SSF56300">
    <property type="entry name" value="Metallo-dependent phosphatases"/>
    <property type="match status" value="1"/>
</dbReference>
<dbReference type="GO" id="GO:0000166">
    <property type="term" value="F:nucleotide binding"/>
    <property type="evidence" value="ECO:0007669"/>
    <property type="project" value="InterPro"/>
</dbReference>
<dbReference type="PANTHER" id="PTHR11575:SF24">
    <property type="entry name" value="5'-NUCLEOTIDASE"/>
    <property type="match status" value="1"/>
</dbReference>
<dbReference type="Gene3D" id="3.60.21.10">
    <property type="match status" value="1"/>
</dbReference>
<organism evidence="2">
    <name type="scientific">bioreactor metagenome</name>
    <dbReference type="NCBI Taxonomy" id="1076179"/>
    <lineage>
        <taxon>unclassified sequences</taxon>
        <taxon>metagenomes</taxon>
        <taxon>ecological metagenomes</taxon>
    </lineage>
</organism>